<organism evidence="14 15">
    <name type="scientific">Candidatus Iainarchaeum sp</name>
    <dbReference type="NCBI Taxonomy" id="3101447"/>
    <lineage>
        <taxon>Archaea</taxon>
        <taxon>Candidatus Iainarchaeota</taxon>
        <taxon>Candidatus Iainarchaeia</taxon>
        <taxon>Candidatus Iainarchaeales</taxon>
        <taxon>Candidatus Iainarchaeaceae</taxon>
        <taxon>Candidatus Iainarchaeum</taxon>
    </lineage>
</organism>
<accession>A0A2D6M137</accession>
<dbReference type="AlphaFoldDB" id="A0A2D6M137"/>
<dbReference type="Pfam" id="PF13522">
    <property type="entry name" value="GATase_6"/>
    <property type="match status" value="1"/>
</dbReference>
<dbReference type="CDD" id="cd05008">
    <property type="entry name" value="SIS_GlmS_GlmD_1"/>
    <property type="match status" value="1"/>
</dbReference>
<evidence type="ECO:0000256" key="2">
    <source>
        <dbReference type="ARBA" id="ARBA00004496"/>
    </source>
</evidence>
<dbReference type="GO" id="GO:0005737">
    <property type="term" value="C:cytoplasm"/>
    <property type="evidence" value="ECO:0007669"/>
    <property type="project" value="UniProtKB-SubCell"/>
</dbReference>
<gene>
    <name evidence="11 14" type="primary">glmS</name>
    <name evidence="14" type="ORF">CL943_02405</name>
</gene>
<keyword evidence="7 11" id="KW-0808">Transferase</keyword>
<feature type="active site" description="Nucleophile; for GATase activity" evidence="11">
    <location>
        <position position="2"/>
    </location>
</feature>
<dbReference type="InterPro" id="IPR001347">
    <property type="entry name" value="SIS_dom"/>
</dbReference>
<comment type="subunit">
    <text evidence="11">Homodimer.</text>
</comment>
<keyword evidence="6 11" id="KW-0032">Aminotransferase</keyword>
<evidence type="ECO:0000313" key="14">
    <source>
        <dbReference type="EMBL" id="MAG22133.1"/>
    </source>
</evidence>
<feature type="active site" description="For Fru-6P isomerization activity" evidence="11">
    <location>
        <position position="599"/>
    </location>
</feature>
<dbReference type="GO" id="GO:0006487">
    <property type="term" value="P:protein N-linked glycosylation"/>
    <property type="evidence" value="ECO:0007669"/>
    <property type="project" value="TreeGrafter"/>
</dbReference>
<evidence type="ECO:0000256" key="3">
    <source>
        <dbReference type="ARBA" id="ARBA00012916"/>
    </source>
</evidence>
<dbReference type="InterPro" id="IPR029055">
    <property type="entry name" value="Ntn_hydrolases_N"/>
</dbReference>
<comment type="caution">
    <text evidence="14">The sequence shown here is derived from an EMBL/GenBank/DDBJ whole genome shotgun (WGS) entry which is preliminary data.</text>
</comment>
<dbReference type="PANTHER" id="PTHR10937">
    <property type="entry name" value="GLUCOSAMINE--FRUCTOSE-6-PHOSPHATE AMINOTRANSFERASE, ISOMERIZING"/>
    <property type="match status" value="1"/>
</dbReference>
<evidence type="ECO:0000256" key="10">
    <source>
        <dbReference type="ARBA" id="ARBA00055466"/>
    </source>
</evidence>
<dbReference type="GO" id="GO:0004360">
    <property type="term" value="F:glutamine-fructose-6-phosphate transaminase (isomerizing) activity"/>
    <property type="evidence" value="ECO:0007669"/>
    <property type="project" value="UniProtKB-UniRule"/>
</dbReference>
<feature type="domain" description="Glutamine amidotransferase type-2" evidence="12">
    <location>
        <begin position="2"/>
        <end position="214"/>
    </location>
</feature>
<dbReference type="GO" id="GO:0006047">
    <property type="term" value="P:UDP-N-acetylglucosamine metabolic process"/>
    <property type="evidence" value="ECO:0007669"/>
    <property type="project" value="TreeGrafter"/>
</dbReference>
<dbReference type="GO" id="GO:0005975">
    <property type="term" value="P:carbohydrate metabolic process"/>
    <property type="evidence" value="ECO:0007669"/>
    <property type="project" value="UniProtKB-UniRule"/>
</dbReference>
<dbReference type="Proteomes" id="UP000226592">
    <property type="component" value="Unassembled WGS sequence"/>
</dbReference>
<dbReference type="NCBIfam" id="NF001484">
    <property type="entry name" value="PRK00331.1"/>
    <property type="match status" value="1"/>
</dbReference>
<evidence type="ECO:0000256" key="11">
    <source>
        <dbReference type="HAMAP-Rule" id="MF_00164"/>
    </source>
</evidence>
<dbReference type="SUPFAM" id="SSF56235">
    <property type="entry name" value="N-terminal nucleophile aminohydrolases (Ntn hydrolases)"/>
    <property type="match status" value="1"/>
</dbReference>
<dbReference type="InterPro" id="IPR035466">
    <property type="entry name" value="GlmS/AgaS_SIS"/>
</dbReference>
<feature type="initiator methionine" description="Removed" evidence="11">
    <location>
        <position position="1"/>
    </location>
</feature>
<name>A0A2D6M137_9ARCH</name>
<dbReference type="InterPro" id="IPR047084">
    <property type="entry name" value="GFAT_N"/>
</dbReference>
<dbReference type="Gene3D" id="3.40.50.10490">
    <property type="entry name" value="Glucose-6-phosphate isomerase like protein, domain 1"/>
    <property type="match status" value="2"/>
</dbReference>
<evidence type="ECO:0000256" key="8">
    <source>
        <dbReference type="ARBA" id="ARBA00022737"/>
    </source>
</evidence>
<dbReference type="HAMAP" id="MF_00164">
    <property type="entry name" value="GlmS"/>
    <property type="match status" value="1"/>
</dbReference>
<evidence type="ECO:0000256" key="7">
    <source>
        <dbReference type="ARBA" id="ARBA00022679"/>
    </source>
</evidence>
<keyword evidence="8" id="KW-0677">Repeat</keyword>
<dbReference type="InterPro" id="IPR035490">
    <property type="entry name" value="GlmS/FrlB_SIS"/>
</dbReference>
<evidence type="ECO:0000256" key="9">
    <source>
        <dbReference type="ARBA" id="ARBA00022962"/>
    </source>
</evidence>
<dbReference type="SUPFAM" id="SSF53697">
    <property type="entry name" value="SIS domain"/>
    <property type="match status" value="1"/>
</dbReference>
<evidence type="ECO:0000259" key="12">
    <source>
        <dbReference type="PROSITE" id="PS51278"/>
    </source>
</evidence>
<dbReference type="EC" id="2.6.1.16" evidence="3 11"/>
<comment type="function">
    <text evidence="10 11">Catalyzes the first step in hexosamine metabolism, converting fructose-6P into glucosamine-6P using glutamine as a nitrogen source.</text>
</comment>
<keyword evidence="5 11" id="KW-0963">Cytoplasm</keyword>
<dbReference type="Gene3D" id="3.60.20.10">
    <property type="entry name" value="Glutamine Phosphoribosylpyrophosphate, subunit 1, domain 1"/>
    <property type="match status" value="1"/>
</dbReference>
<dbReference type="CDD" id="cd05009">
    <property type="entry name" value="SIS_GlmS_GlmD_2"/>
    <property type="match status" value="1"/>
</dbReference>
<dbReference type="FunFam" id="3.60.20.10:FF:000006">
    <property type="entry name" value="Glutamine--fructose-6-phosphate aminotransferase [isomerizing]"/>
    <property type="match status" value="1"/>
</dbReference>
<comment type="subcellular location">
    <subcellularLocation>
        <location evidence="2 11">Cytoplasm</location>
    </subcellularLocation>
</comment>
<dbReference type="CDD" id="cd00714">
    <property type="entry name" value="GFAT"/>
    <property type="match status" value="1"/>
</dbReference>
<feature type="domain" description="SIS" evidence="13">
    <location>
        <begin position="453"/>
        <end position="594"/>
    </location>
</feature>
<feature type="domain" description="SIS" evidence="13">
    <location>
        <begin position="281"/>
        <end position="420"/>
    </location>
</feature>
<dbReference type="NCBIfam" id="TIGR01135">
    <property type="entry name" value="glmS"/>
    <property type="match status" value="1"/>
</dbReference>
<evidence type="ECO:0000256" key="6">
    <source>
        <dbReference type="ARBA" id="ARBA00022576"/>
    </source>
</evidence>
<dbReference type="InterPro" id="IPR017932">
    <property type="entry name" value="GATase_2_dom"/>
</dbReference>
<reference evidence="15" key="1">
    <citation type="submission" date="2017-09" db="EMBL/GenBank/DDBJ databases">
        <title>The Reconstruction of 2,631 Draft Metagenome-Assembled Genomes from the Global Oceans.</title>
        <authorList>
            <person name="Tully B.J."/>
            <person name="Graham E.D."/>
            <person name="Heidelberg J.F."/>
        </authorList>
    </citation>
    <scope>NUCLEOTIDE SEQUENCE [LARGE SCALE GENOMIC DNA]</scope>
</reference>
<dbReference type="EMBL" id="NZBU01000008">
    <property type="protein sequence ID" value="MAG22133.1"/>
    <property type="molecule type" value="Genomic_DNA"/>
</dbReference>
<dbReference type="GO" id="GO:0097367">
    <property type="term" value="F:carbohydrate derivative binding"/>
    <property type="evidence" value="ECO:0007669"/>
    <property type="project" value="InterPro"/>
</dbReference>
<evidence type="ECO:0000256" key="5">
    <source>
        <dbReference type="ARBA" id="ARBA00022490"/>
    </source>
</evidence>
<keyword evidence="9" id="KW-0315">Glutamine amidotransferase</keyword>
<dbReference type="PROSITE" id="PS51464">
    <property type="entry name" value="SIS"/>
    <property type="match status" value="2"/>
</dbReference>
<protein>
    <recommendedName>
        <fullName evidence="4 11">Glutamine--fructose-6-phosphate aminotransferase [isomerizing]</fullName>
        <ecNumber evidence="3 11">2.6.1.16</ecNumber>
    </recommendedName>
    <alternativeName>
        <fullName evidence="11">D-fructose-6-phosphate amidotransferase</fullName>
    </alternativeName>
    <alternativeName>
        <fullName evidence="11">GFAT</fullName>
    </alternativeName>
    <alternativeName>
        <fullName evidence="11">Glucosamine-6-phosphate synthase</fullName>
    </alternativeName>
    <alternativeName>
        <fullName evidence="11">Hexosephosphate aminotransferase</fullName>
    </alternativeName>
    <alternativeName>
        <fullName evidence="11">L-glutamine--D-fructose-6-phosphate amidotransferase</fullName>
    </alternativeName>
</protein>
<comment type="catalytic activity">
    <reaction evidence="1 11">
        <text>D-fructose 6-phosphate + L-glutamine = D-glucosamine 6-phosphate + L-glutamate</text>
        <dbReference type="Rhea" id="RHEA:13237"/>
        <dbReference type="ChEBI" id="CHEBI:29985"/>
        <dbReference type="ChEBI" id="CHEBI:58359"/>
        <dbReference type="ChEBI" id="CHEBI:58725"/>
        <dbReference type="ChEBI" id="CHEBI:61527"/>
        <dbReference type="EC" id="2.6.1.16"/>
    </reaction>
</comment>
<evidence type="ECO:0000256" key="4">
    <source>
        <dbReference type="ARBA" id="ARBA00016090"/>
    </source>
</evidence>
<dbReference type="FunFam" id="3.40.50.10490:FF:000001">
    <property type="entry name" value="Glutamine--fructose-6-phosphate aminotransferase [isomerizing]"/>
    <property type="match status" value="1"/>
</dbReference>
<dbReference type="InterPro" id="IPR005855">
    <property type="entry name" value="GFAT"/>
</dbReference>
<sequence length="604" mass="66387">MCGIVGYSGEKNASELLPSCLRKLDYRGYDSFGFAVQANPTIAVEKHAGRLDGFTSQLPESKLGIAHTRWATHGSVTEKNAHPHMSCDGSIAVVHNGIIENYSELREQLKQQGHKFVSETDSEVIPHLIEGLLAQGKSFEEAVRETCDSLQGTFALLILNKESNKLVAARKGSPLVIGVGKNENFVASDVTAFIEFTKDVIFLDDNELAIVDGNVEVQNFSTGKKLDKKVSKIEWDAEQAEKSGYKHFMLKEIFEQPEAAQKCLQGRIKDGKVVLPELEGRDEKLKEINRVIIVACGTSWHAGLVAEYIMEELVGLPVEVEYASEFRYRNPIVDDKCLVIVVSQSGETADTLAALREAKKKGALVISICNVMGSTIARESHSTIYNRAGPEIGVASTKAFTTQLIVLTLVSLYLADLIKSNPLEKQREILSALQEIPDKMQQTVDESNQVLAIAKKYWEKPNALYLGRGPNFPIALEGALKLKEISYLHAEGMSAAEMKHGPIALIDSDMPAIFVAVKDKTYNKILANIEEIKARGGTVIAVASPADKEMEGNVAEVMHIAKTIELLQPLLTVLPLQLLAYYIADIRECDIDKPRNLAKSVTVE</sequence>
<dbReference type="FunFam" id="3.40.50.10490:FF:000002">
    <property type="entry name" value="Glutamine--fructose-6-phosphate aminotransferase [isomerizing]"/>
    <property type="match status" value="1"/>
</dbReference>
<dbReference type="Pfam" id="PF01380">
    <property type="entry name" value="SIS"/>
    <property type="match status" value="2"/>
</dbReference>
<dbReference type="PANTHER" id="PTHR10937:SF0">
    <property type="entry name" value="GLUTAMINE--FRUCTOSE-6-PHOSPHATE TRANSAMINASE (ISOMERIZING)"/>
    <property type="match status" value="1"/>
</dbReference>
<evidence type="ECO:0000259" key="13">
    <source>
        <dbReference type="PROSITE" id="PS51464"/>
    </source>
</evidence>
<dbReference type="GO" id="GO:0046349">
    <property type="term" value="P:amino sugar biosynthetic process"/>
    <property type="evidence" value="ECO:0007669"/>
    <property type="project" value="UniProtKB-ARBA"/>
</dbReference>
<dbReference type="PROSITE" id="PS51278">
    <property type="entry name" value="GATASE_TYPE_2"/>
    <property type="match status" value="1"/>
</dbReference>
<dbReference type="GO" id="GO:0006002">
    <property type="term" value="P:fructose 6-phosphate metabolic process"/>
    <property type="evidence" value="ECO:0007669"/>
    <property type="project" value="TreeGrafter"/>
</dbReference>
<dbReference type="InterPro" id="IPR046348">
    <property type="entry name" value="SIS_dom_sf"/>
</dbReference>
<proteinExistence type="inferred from homology"/>
<evidence type="ECO:0000256" key="1">
    <source>
        <dbReference type="ARBA" id="ARBA00001031"/>
    </source>
</evidence>
<evidence type="ECO:0000313" key="15">
    <source>
        <dbReference type="Proteomes" id="UP000226592"/>
    </source>
</evidence>